<organism evidence="3 4">
    <name type="scientific">bacterium (Candidatus Gribaldobacteria) CG10_big_fil_rev_8_21_14_0_10_41_12</name>
    <dbReference type="NCBI Taxonomy" id="2014277"/>
    <lineage>
        <taxon>Bacteria</taxon>
        <taxon>Candidatus Gribaldobacteria</taxon>
    </lineage>
</organism>
<name>A0A2H0UW39_9BACT</name>
<accession>A0A2H0UW39</accession>
<keyword evidence="1" id="KW-0472">Membrane</keyword>
<evidence type="ECO:0000313" key="3">
    <source>
        <dbReference type="EMBL" id="PIR91027.1"/>
    </source>
</evidence>
<reference evidence="4" key="1">
    <citation type="submission" date="2017-09" db="EMBL/GenBank/DDBJ databases">
        <title>Depth-based differentiation of microbial function through sediment-hosted aquifers and enrichment of novel symbionts in the deep terrestrial subsurface.</title>
        <authorList>
            <person name="Probst A.J."/>
            <person name="Ladd B."/>
            <person name="Jarett J.K."/>
            <person name="Geller-Mcgrath D.E."/>
            <person name="Sieber C.M.K."/>
            <person name="Emerson J.B."/>
            <person name="Anantharaman K."/>
            <person name="Thomas B.C."/>
            <person name="Malmstrom R."/>
            <person name="Stieglmeier M."/>
            <person name="Klingl A."/>
            <person name="Woyke T."/>
            <person name="Ryan C.M."/>
            <person name="Banfield J.F."/>
        </authorList>
    </citation>
    <scope>NUCLEOTIDE SEQUENCE [LARGE SCALE GENOMIC DNA]</scope>
</reference>
<feature type="signal peptide" evidence="2">
    <location>
        <begin position="1"/>
        <end position="26"/>
    </location>
</feature>
<gene>
    <name evidence="3" type="ORF">COU03_03315</name>
</gene>
<sequence length="185" mass="19487">MLPLKKFCALFLLVFFLSGLAPVVLAVGKSCSTTGVSSGDNPDANGCPTGEQCCCCKADQGCPGLAGEKGRCFPIEVVVGRKLNPTTKVEELDKKTLTCSAVVCPFSTHTSVEDFITEAVNYIFYLSIIMAPLMIIIGAAVFLTSAGNPKQTKLGTSIIQWTAIGFAIILFARGVTAVIKMILVG</sequence>
<keyword evidence="1" id="KW-1133">Transmembrane helix</keyword>
<dbReference type="EMBL" id="PFAV01000061">
    <property type="protein sequence ID" value="PIR91027.1"/>
    <property type="molecule type" value="Genomic_DNA"/>
</dbReference>
<feature type="chain" id="PRO_5013930630" evidence="2">
    <location>
        <begin position="27"/>
        <end position="185"/>
    </location>
</feature>
<feature type="transmembrane region" description="Helical" evidence="1">
    <location>
        <begin position="122"/>
        <end position="146"/>
    </location>
</feature>
<keyword evidence="1" id="KW-0812">Transmembrane</keyword>
<feature type="transmembrane region" description="Helical" evidence="1">
    <location>
        <begin position="158"/>
        <end position="183"/>
    </location>
</feature>
<keyword evidence="2" id="KW-0732">Signal</keyword>
<evidence type="ECO:0000256" key="1">
    <source>
        <dbReference type="SAM" id="Phobius"/>
    </source>
</evidence>
<dbReference type="AlphaFoldDB" id="A0A2H0UW39"/>
<comment type="caution">
    <text evidence="3">The sequence shown here is derived from an EMBL/GenBank/DDBJ whole genome shotgun (WGS) entry which is preliminary data.</text>
</comment>
<protein>
    <submittedName>
        <fullName evidence="3">Uncharacterized protein</fullName>
    </submittedName>
</protein>
<dbReference type="InterPro" id="IPR043993">
    <property type="entry name" value="T4SS_pilin"/>
</dbReference>
<evidence type="ECO:0000256" key="2">
    <source>
        <dbReference type="SAM" id="SignalP"/>
    </source>
</evidence>
<dbReference type="Pfam" id="PF18895">
    <property type="entry name" value="T4SS_pilin"/>
    <property type="match status" value="1"/>
</dbReference>
<proteinExistence type="predicted"/>
<dbReference type="Proteomes" id="UP000228906">
    <property type="component" value="Unassembled WGS sequence"/>
</dbReference>
<evidence type="ECO:0000313" key="4">
    <source>
        <dbReference type="Proteomes" id="UP000228906"/>
    </source>
</evidence>